<name>A0AAD4LJF2_9AGAM</name>
<feature type="region of interest" description="Disordered" evidence="1">
    <location>
        <begin position="87"/>
        <end position="141"/>
    </location>
</feature>
<comment type="caution">
    <text evidence="2">The sequence shown here is derived from an EMBL/GenBank/DDBJ whole genome shotgun (WGS) entry which is preliminary data.</text>
</comment>
<feature type="compositionally biased region" description="Polar residues" evidence="1">
    <location>
        <begin position="107"/>
        <end position="124"/>
    </location>
</feature>
<feature type="region of interest" description="Disordered" evidence="1">
    <location>
        <begin position="157"/>
        <end position="299"/>
    </location>
</feature>
<keyword evidence="3" id="KW-1185">Reference proteome</keyword>
<protein>
    <submittedName>
        <fullName evidence="2">Uncharacterized protein</fullName>
    </submittedName>
</protein>
<gene>
    <name evidence="2" type="ORF">EDB92DRAFT_722871</name>
</gene>
<sequence length="706" mass="76431">MLPEYKHRCRLSLGVPKPSQRHLVPSVPMFSPNNSARSSLFPDSSKVCRASITRSFRGRSSRASQRLLVGRSVTAKASIGLRAHKKLSRSKLTRQPSARFAVDEASGGSSSVPECSEDVATTTKPGEPSLSKEPIDPHGPVASDVFGPTFSERLMFRKHSKPQRTKANIPPAPLARPPSPPLPQLPPVSSVGSLFVPDSPSPQILPPPAPPSELPSEEHGAPLPYRLHTPAPPVVHSVAPHDSHSTASTFPRPIFYSHDKRRIPTRPPLPVGPRSPHRNASGASSFKSHNRYGSNSSVESLSRVTLMGARDLANSSPSPSSSSGPKFQTSPPKFKAFTMEAAKWTFSSDELQTIVSSAIKKSAEPSSIRLLTTQAAFTDVPAELERLTALQTELKVRYRVQARKRDALHKAAMVSAETLGSNSLRTRLQELAEITANLDKIAEELYHARDQAAQLSRMLAIHSGSALAMALRKLHVSYLRRTAEVQSLQDRVFALEAERDEAWAQAQQVARDLDDLNDTLQTRDSSPAATRRSSRTSLVTASRVSSTRVSKAGLRTSRCLRTSMASQTGSRLSYASSAGSASEAIPPVPPIPRTLSSLHRIVTSDLSSRGSAHLSELSSSSEARALAQAQADLYGYLGIDDPDLRPPPLRRSSIAVSPSAASPGARDNNARRMSDSADCRTRHDRFHAFLEVESDALLATFHHLDA</sequence>
<dbReference type="Proteomes" id="UP001201163">
    <property type="component" value="Unassembled WGS sequence"/>
</dbReference>
<accession>A0AAD4LJF2</accession>
<feature type="region of interest" description="Disordered" evidence="1">
    <location>
        <begin position="515"/>
        <end position="544"/>
    </location>
</feature>
<dbReference type="EMBL" id="JAKELL010000029">
    <property type="protein sequence ID" value="KAH8990783.1"/>
    <property type="molecule type" value="Genomic_DNA"/>
</dbReference>
<evidence type="ECO:0000313" key="2">
    <source>
        <dbReference type="EMBL" id="KAH8990783.1"/>
    </source>
</evidence>
<reference evidence="2" key="1">
    <citation type="submission" date="2022-01" db="EMBL/GenBank/DDBJ databases">
        <title>Comparative genomics reveals a dynamic genome evolution in the ectomycorrhizal milk-cap (Lactarius) mushrooms.</title>
        <authorList>
            <consortium name="DOE Joint Genome Institute"/>
            <person name="Lebreton A."/>
            <person name="Tang N."/>
            <person name="Kuo A."/>
            <person name="LaButti K."/>
            <person name="Drula E."/>
            <person name="Barry K."/>
            <person name="Clum A."/>
            <person name="Lipzen A."/>
            <person name="Mousain D."/>
            <person name="Ng V."/>
            <person name="Wang R."/>
            <person name="Wang X."/>
            <person name="Dai Y."/>
            <person name="Henrissat B."/>
            <person name="Grigoriev I.V."/>
            <person name="Guerin-Laguette A."/>
            <person name="Yu F."/>
            <person name="Martin F.M."/>
        </authorList>
    </citation>
    <scope>NUCLEOTIDE SEQUENCE</scope>
    <source>
        <strain evidence="2">QP</strain>
    </source>
</reference>
<organism evidence="2 3">
    <name type="scientific">Lactarius akahatsu</name>
    <dbReference type="NCBI Taxonomy" id="416441"/>
    <lineage>
        <taxon>Eukaryota</taxon>
        <taxon>Fungi</taxon>
        <taxon>Dikarya</taxon>
        <taxon>Basidiomycota</taxon>
        <taxon>Agaricomycotina</taxon>
        <taxon>Agaricomycetes</taxon>
        <taxon>Russulales</taxon>
        <taxon>Russulaceae</taxon>
        <taxon>Lactarius</taxon>
    </lineage>
</organism>
<feature type="compositionally biased region" description="Low complexity" evidence="1">
    <location>
        <begin position="522"/>
        <end position="544"/>
    </location>
</feature>
<evidence type="ECO:0000256" key="1">
    <source>
        <dbReference type="SAM" id="MobiDB-lite"/>
    </source>
</evidence>
<dbReference type="AlphaFoldDB" id="A0AAD4LJF2"/>
<proteinExistence type="predicted"/>
<feature type="compositionally biased region" description="Polar residues" evidence="1">
    <location>
        <begin position="281"/>
        <end position="299"/>
    </location>
</feature>
<evidence type="ECO:0000313" key="3">
    <source>
        <dbReference type="Proteomes" id="UP001201163"/>
    </source>
</evidence>
<feature type="region of interest" description="Disordered" evidence="1">
    <location>
        <begin position="311"/>
        <end position="332"/>
    </location>
</feature>
<feature type="compositionally biased region" description="Low complexity" evidence="1">
    <location>
        <begin position="187"/>
        <end position="198"/>
    </location>
</feature>
<feature type="compositionally biased region" description="Pro residues" evidence="1">
    <location>
        <begin position="199"/>
        <end position="213"/>
    </location>
</feature>
<feature type="compositionally biased region" description="Pro residues" evidence="1">
    <location>
        <begin position="170"/>
        <end position="186"/>
    </location>
</feature>
<feature type="compositionally biased region" description="Low complexity" evidence="1">
    <location>
        <begin position="650"/>
        <end position="665"/>
    </location>
</feature>
<feature type="region of interest" description="Disordered" evidence="1">
    <location>
        <begin position="647"/>
        <end position="676"/>
    </location>
</feature>